<keyword evidence="1" id="KW-1185">Reference proteome</keyword>
<dbReference type="Proteomes" id="UP000790787">
    <property type="component" value="Chromosome 2"/>
</dbReference>
<sequence length="425" mass="49073">MFPSVRLPLGFKTPKFEKYDGHGDPIAHLKRYCNQLRGVEGKEELVMAYFGESLTGVASEWFMDQETSHWHVWDDMAQAFVKQFQYNIDIAPDRNSLSNLKNKPTESFREYAIKWREQAARVKPPIDDHKLITVFLQAQEPYYFQNMMSTVGKSFSEAIKIGEMVENGLKTGKIISQAVLKATTQAVKIESDNFSDTNEKDEETMMTIRSRRGPRTTSRRYEQPHQVSYDSPEHYYPPQNPQYSIAPFQYVVQPPRHPRRRAPAPQNLHQPPQNFQVPYNPQPSQGYRGEQKLKDNFTPIGESYASVFEKLKHYDMIAPIPPNHVDPRARNFDPSKRCEYHSNAQGHNVESCRDLKREIERMIQEKLIVIQDNDTENITQNPLYAHDDAHFVGMMCGDMEYENPLGNLPTEIGEGHGDSDEQICG</sequence>
<proteinExistence type="predicted"/>
<gene>
    <name evidence="2" type="primary">LOC142171362</name>
</gene>
<name>A0AC58SXX6_TOBAC</name>
<accession>A0AC58SXX6</accession>
<reference evidence="2" key="2">
    <citation type="submission" date="2025-08" db="UniProtKB">
        <authorList>
            <consortium name="RefSeq"/>
        </authorList>
    </citation>
    <scope>IDENTIFICATION</scope>
    <source>
        <tissue evidence="2">Leaf</tissue>
    </source>
</reference>
<dbReference type="RefSeq" id="XP_075089823.1">
    <property type="nucleotide sequence ID" value="XM_075233722.1"/>
</dbReference>
<protein>
    <submittedName>
        <fullName evidence="2">Uncharacterized protein LOC142171362</fullName>
    </submittedName>
</protein>
<evidence type="ECO:0000313" key="2">
    <source>
        <dbReference type="RefSeq" id="XP_075089823.1"/>
    </source>
</evidence>
<organism evidence="1 2">
    <name type="scientific">Nicotiana tabacum</name>
    <name type="common">Common tobacco</name>
    <dbReference type="NCBI Taxonomy" id="4097"/>
    <lineage>
        <taxon>Eukaryota</taxon>
        <taxon>Viridiplantae</taxon>
        <taxon>Streptophyta</taxon>
        <taxon>Embryophyta</taxon>
        <taxon>Tracheophyta</taxon>
        <taxon>Spermatophyta</taxon>
        <taxon>Magnoliopsida</taxon>
        <taxon>eudicotyledons</taxon>
        <taxon>Gunneridae</taxon>
        <taxon>Pentapetalae</taxon>
        <taxon>asterids</taxon>
        <taxon>lamiids</taxon>
        <taxon>Solanales</taxon>
        <taxon>Solanaceae</taxon>
        <taxon>Nicotianoideae</taxon>
        <taxon>Nicotianeae</taxon>
        <taxon>Nicotiana</taxon>
    </lineage>
</organism>
<reference evidence="1" key="1">
    <citation type="journal article" date="2014" name="Nat. Commun.">
        <title>The tobacco genome sequence and its comparison with those of tomato and potato.</title>
        <authorList>
            <person name="Sierro N."/>
            <person name="Battey J.N."/>
            <person name="Ouadi S."/>
            <person name="Bakaher N."/>
            <person name="Bovet L."/>
            <person name="Willig A."/>
            <person name="Goepfert S."/>
            <person name="Peitsch M.C."/>
            <person name="Ivanov N.V."/>
        </authorList>
    </citation>
    <scope>NUCLEOTIDE SEQUENCE [LARGE SCALE GENOMIC DNA]</scope>
</reference>
<evidence type="ECO:0000313" key="1">
    <source>
        <dbReference type="Proteomes" id="UP000790787"/>
    </source>
</evidence>